<keyword evidence="1" id="KW-0732">Signal</keyword>
<dbReference type="EMBL" id="JBGFUD010007935">
    <property type="protein sequence ID" value="MFH4981816.1"/>
    <property type="molecule type" value="Genomic_DNA"/>
</dbReference>
<feature type="domain" description="FAM69 protein-kinase" evidence="2">
    <location>
        <begin position="158"/>
        <end position="315"/>
    </location>
</feature>
<feature type="signal peptide" evidence="1">
    <location>
        <begin position="1"/>
        <end position="20"/>
    </location>
</feature>
<evidence type="ECO:0000259" key="2">
    <source>
        <dbReference type="Pfam" id="PF12260"/>
    </source>
</evidence>
<gene>
    <name evidence="3" type="ORF">AB6A40_008525</name>
</gene>
<keyword evidence="4" id="KW-1185">Reference proteome</keyword>
<dbReference type="Pfam" id="PF12260">
    <property type="entry name" value="PIP49_C"/>
    <property type="match status" value="1"/>
</dbReference>
<dbReference type="PANTHER" id="PTHR21093:SF2">
    <property type="entry name" value="DIVERGENT PROTEIN KINASE DOMAIN 1C"/>
    <property type="match status" value="1"/>
</dbReference>
<reference evidence="3 4" key="1">
    <citation type="submission" date="2024-08" db="EMBL/GenBank/DDBJ databases">
        <title>Gnathostoma spinigerum genome.</title>
        <authorList>
            <person name="Gonzalez-Bertolin B."/>
            <person name="Monzon S."/>
            <person name="Zaballos A."/>
            <person name="Jimenez P."/>
            <person name="Dekumyoy P."/>
            <person name="Varona S."/>
            <person name="Cuesta I."/>
            <person name="Sumanam S."/>
            <person name="Adisakwattana P."/>
            <person name="Gasser R.B."/>
            <person name="Hernandez-Gonzalez A."/>
            <person name="Young N.D."/>
            <person name="Perteguer M.J."/>
        </authorList>
    </citation>
    <scope>NUCLEOTIDE SEQUENCE [LARGE SCALE GENOMIC DNA]</scope>
    <source>
        <strain evidence="3">AL3</strain>
        <tissue evidence="3">Liver</tissue>
    </source>
</reference>
<accession>A0ABD6EPQ4</accession>
<comment type="caution">
    <text evidence="3">The sequence shown here is derived from an EMBL/GenBank/DDBJ whole genome shotgun (WGS) entry which is preliminary data.</text>
</comment>
<proteinExistence type="predicted"/>
<dbReference type="AlphaFoldDB" id="A0ABD6EPQ4"/>
<evidence type="ECO:0000313" key="4">
    <source>
        <dbReference type="Proteomes" id="UP001608902"/>
    </source>
</evidence>
<name>A0ABD6EPQ4_9BILA</name>
<dbReference type="Proteomes" id="UP001608902">
    <property type="component" value="Unassembled WGS sequence"/>
</dbReference>
<organism evidence="3 4">
    <name type="scientific">Gnathostoma spinigerum</name>
    <dbReference type="NCBI Taxonomy" id="75299"/>
    <lineage>
        <taxon>Eukaryota</taxon>
        <taxon>Metazoa</taxon>
        <taxon>Ecdysozoa</taxon>
        <taxon>Nematoda</taxon>
        <taxon>Chromadorea</taxon>
        <taxon>Rhabditida</taxon>
        <taxon>Spirurina</taxon>
        <taxon>Gnathostomatomorpha</taxon>
        <taxon>Gnathostomatoidea</taxon>
        <taxon>Gnathostomatidae</taxon>
        <taxon>Gnathostoma</taxon>
    </lineage>
</organism>
<feature type="chain" id="PRO_5044836655" description="FAM69 protein-kinase domain-containing protein" evidence="1">
    <location>
        <begin position="21"/>
        <end position="354"/>
    </location>
</feature>
<sequence length="354" mass="41718">MFFISIITSLFCFFLPFSVAERLSIDPKFNRSEAESILRNLCKAYDEDRVSGDLCNRLCYHKEQNVIDYYRGNKVVIIISKGGQKMVLKSLHPYIDDFDELDPHVNEENFTDAMLETVNYNLRLGWPHHYKNHLVETVWPTYIRKHHQPLSEADRRSIWSLLNQDEFTTFRIIPLSRVTPKIVGTCGHFYQVEHLVPFKMKTYYKNLKAKILVHLMGTLKLLDIFLNEPLHWCDAKFDNLGLAAEYPKRFMIMDGDMLYTSSRLNSMLVKRMCKNDEDCNFFDCRSNCNNVTHHCTARTDTNLEVFCKKFVTTLFGDYWTASNRYLSACHQDKVPIEKRMNELRLVWAWSLSEV</sequence>
<dbReference type="InterPro" id="IPR022049">
    <property type="entry name" value="FAM69_kinase_dom"/>
</dbReference>
<evidence type="ECO:0000313" key="3">
    <source>
        <dbReference type="EMBL" id="MFH4981816.1"/>
    </source>
</evidence>
<protein>
    <recommendedName>
        <fullName evidence="2">FAM69 protein-kinase domain-containing protein</fullName>
    </recommendedName>
</protein>
<evidence type="ECO:0000256" key="1">
    <source>
        <dbReference type="SAM" id="SignalP"/>
    </source>
</evidence>
<dbReference type="PANTHER" id="PTHR21093">
    <property type="entry name" value="DIVERGENT PROTEIN KINASE DOMAIN 1C-RELATED"/>
    <property type="match status" value="1"/>
</dbReference>